<dbReference type="EMBL" id="JBBPFD010000021">
    <property type="protein sequence ID" value="KAK7882995.1"/>
    <property type="molecule type" value="Genomic_DNA"/>
</dbReference>
<dbReference type="SMART" id="SM00175">
    <property type="entry name" value="RAB"/>
    <property type="match status" value="1"/>
</dbReference>
<dbReference type="PROSITE" id="PS51421">
    <property type="entry name" value="RAS"/>
    <property type="match status" value="1"/>
</dbReference>
<dbReference type="GO" id="GO:0008239">
    <property type="term" value="F:dipeptidyl-peptidase activity"/>
    <property type="evidence" value="ECO:0007669"/>
    <property type="project" value="TreeGrafter"/>
</dbReference>
<feature type="compositionally biased region" description="Polar residues" evidence="39">
    <location>
        <begin position="7"/>
        <end position="16"/>
    </location>
</feature>
<keyword evidence="20" id="KW-0472">Membrane</keyword>
<dbReference type="InterPro" id="IPR008758">
    <property type="entry name" value="Peptidase_S28"/>
</dbReference>
<dbReference type="SMART" id="SM00176">
    <property type="entry name" value="RAN"/>
    <property type="match status" value="1"/>
</dbReference>
<keyword evidence="27" id="KW-0968">Cytoplasmic vesicle</keyword>
<dbReference type="GO" id="GO:0003925">
    <property type="term" value="F:G protein activity"/>
    <property type="evidence" value="ECO:0007669"/>
    <property type="project" value="UniProtKB-EC"/>
</dbReference>
<evidence type="ECO:0000313" key="41">
    <source>
        <dbReference type="Proteomes" id="UP001460270"/>
    </source>
</evidence>
<dbReference type="EC" id="3.4.16.2" evidence="33"/>
<dbReference type="AlphaFoldDB" id="A0AAW0MRF9"/>
<keyword evidence="24" id="KW-0458">Lysosome</keyword>
<evidence type="ECO:0000256" key="21">
    <source>
        <dbReference type="ARBA" id="ARBA00023145"/>
    </source>
</evidence>
<dbReference type="PROSITE" id="PS51420">
    <property type="entry name" value="RHO"/>
    <property type="match status" value="1"/>
</dbReference>
<evidence type="ECO:0000256" key="2">
    <source>
        <dbReference type="ARBA" id="ARBA00004198"/>
    </source>
</evidence>
<dbReference type="InterPro" id="IPR005225">
    <property type="entry name" value="Small_GTP-bd"/>
</dbReference>
<evidence type="ECO:0000256" key="8">
    <source>
        <dbReference type="ARBA" id="ARBA00011984"/>
    </source>
</evidence>
<dbReference type="NCBIfam" id="TIGR00231">
    <property type="entry name" value="small_GTP"/>
    <property type="match status" value="1"/>
</dbReference>
<dbReference type="InterPro" id="IPR029058">
    <property type="entry name" value="AB_hydrolase_fold"/>
</dbReference>
<evidence type="ECO:0000256" key="33">
    <source>
        <dbReference type="ARBA" id="ARBA00066456"/>
    </source>
</evidence>
<evidence type="ECO:0000256" key="5">
    <source>
        <dbReference type="ARBA" id="ARBA00006270"/>
    </source>
</evidence>
<comment type="function">
    <text evidence="38">The small GTPases Rab are key regulators of intracellular membrane trafficking, from the formation of transport vesicles to their fusion with membranes. Rabs cycle between an inactive GDP-bound form and an active GTP-bound form that is able to recruit to membranes different sets of downstream effectors directly responsible for vesicle formation, movement, tethering and fusion. RAB30 is required for maintaining the structural integrity of the Golgi apparatus, possibly by mediating interactions with cytoplasmic scaffolding proteins. Facilitates lipid homeostasis during fasting by regulating hepatic protein and lipid trafficking in a PPAR-alpha-dependent manner. Promotes autophagosome biogenesis during bacterial infection such as group A Streptococcus infection.</text>
</comment>
<keyword evidence="9" id="KW-0488">Methylation</keyword>
<dbReference type="GO" id="GO:0005525">
    <property type="term" value="F:GTP binding"/>
    <property type="evidence" value="ECO:0007669"/>
    <property type="project" value="UniProtKB-KW"/>
</dbReference>
<dbReference type="GO" id="GO:0004185">
    <property type="term" value="F:serine-type carboxypeptidase activity"/>
    <property type="evidence" value="ECO:0007669"/>
    <property type="project" value="UniProtKB-EC"/>
</dbReference>
<dbReference type="PROSITE" id="PS51419">
    <property type="entry name" value="RAB"/>
    <property type="match status" value="1"/>
</dbReference>
<evidence type="ECO:0000313" key="40">
    <source>
        <dbReference type="EMBL" id="KAK7882995.1"/>
    </source>
</evidence>
<dbReference type="GO" id="GO:0000421">
    <property type="term" value="C:autophagosome membrane"/>
    <property type="evidence" value="ECO:0007669"/>
    <property type="project" value="UniProtKB-SubCell"/>
</dbReference>
<dbReference type="Gene3D" id="3.40.50.300">
    <property type="entry name" value="P-loop containing nucleotide triphosphate hydrolases"/>
    <property type="match status" value="1"/>
</dbReference>
<keyword evidence="11" id="KW-0121">Carboxypeptidase</keyword>
<dbReference type="GO" id="GO:0120281">
    <property type="term" value="C:autolysosome membrane"/>
    <property type="evidence" value="ECO:0007669"/>
    <property type="project" value="UniProtKB-SubCell"/>
</dbReference>
<dbReference type="SUPFAM" id="SSF53474">
    <property type="entry name" value="alpha/beta-Hydrolases"/>
    <property type="match status" value="1"/>
</dbReference>
<evidence type="ECO:0000256" key="23">
    <source>
        <dbReference type="ARBA" id="ARBA00023180"/>
    </source>
</evidence>
<comment type="catalytic activity">
    <reaction evidence="30">
        <text>Cleavage of a -Pro-|-Xaa bond to release a C-terminal amino acid.</text>
        <dbReference type="EC" id="3.4.16.2"/>
    </reaction>
</comment>
<evidence type="ECO:0000256" key="12">
    <source>
        <dbReference type="ARBA" id="ARBA00022670"/>
    </source>
</evidence>
<dbReference type="InterPro" id="IPR027417">
    <property type="entry name" value="P-loop_NTPase"/>
</dbReference>
<evidence type="ECO:0000256" key="4">
    <source>
        <dbReference type="ARBA" id="ARBA00004652"/>
    </source>
</evidence>
<dbReference type="FunFam" id="3.40.50.300:FF:000440">
    <property type="entry name" value="Ras-related protein Rab-30"/>
    <property type="match status" value="1"/>
</dbReference>
<dbReference type="Pfam" id="PF00071">
    <property type="entry name" value="Ras"/>
    <property type="match status" value="1"/>
</dbReference>
<dbReference type="PANTHER" id="PTHR11010">
    <property type="entry name" value="PROTEASE S28 PRO-X CARBOXYPEPTIDASE-RELATED"/>
    <property type="match status" value="1"/>
</dbReference>
<keyword evidence="21" id="KW-0865">Zymogen</keyword>
<dbReference type="InterPro" id="IPR001806">
    <property type="entry name" value="Small_GTPase"/>
</dbReference>
<evidence type="ECO:0000256" key="1">
    <source>
        <dbReference type="ARBA" id="ARBA00001946"/>
    </source>
</evidence>
<name>A0AAW0MRF9_9GOBI</name>
<evidence type="ECO:0000256" key="6">
    <source>
        <dbReference type="ARBA" id="ARBA00011079"/>
    </source>
</evidence>
<comment type="subcellular location">
    <subcellularLocation>
        <location evidence="32">Autolysosome membrane</location>
    </subcellularLocation>
    <subcellularLocation>
        <location evidence="4">Cytoplasmic vesicle</location>
        <location evidence="4">Autophagosome membrane</location>
    </subcellularLocation>
    <subcellularLocation>
        <location evidence="28">Golgi apparatus</location>
        <location evidence="28">cis-Golgi network membrane</location>
    </subcellularLocation>
    <subcellularLocation>
        <location evidence="2">Golgi apparatus</location>
        <location evidence="2">trans-Golgi network membrane</location>
    </subcellularLocation>
    <subcellularLocation>
        <location evidence="3">Membrane</location>
        <topology evidence="3">Lipid-anchor</topology>
        <orientation evidence="3">Cytoplasmic side</orientation>
    </subcellularLocation>
</comment>
<dbReference type="Pfam" id="PF05577">
    <property type="entry name" value="Peptidase_S28"/>
    <property type="match status" value="1"/>
</dbReference>
<evidence type="ECO:0000256" key="17">
    <source>
        <dbReference type="ARBA" id="ARBA00022842"/>
    </source>
</evidence>
<keyword evidence="12" id="KW-0645">Protease</keyword>
<evidence type="ECO:0000256" key="36">
    <source>
        <dbReference type="ARBA" id="ARBA00076475"/>
    </source>
</evidence>
<dbReference type="GO" id="GO:0005794">
    <property type="term" value="C:Golgi apparatus"/>
    <property type="evidence" value="ECO:0007669"/>
    <property type="project" value="UniProtKB-SubCell"/>
</dbReference>
<organism evidence="40 41">
    <name type="scientific">Mugilogobius chulae</name>
    <name type="common">yellowstripe goby</name>
    <dbReference type="NCBI Taxonomy" id="88201"/>
    <lineage>
        <taxon>Eukaryota</taxon>
        <taxon>Metazoa</taxon>
        <taxon>Chordata</taxon>
        <taxon>Craniata</taxon>
        <taxon>Vertebrata</taxon>
        <taxon>Euteleostomi</taxon>
        <taxon>Actinopterygii</taxon>
        <taxon>Neopterygii</taxon>
        <taxon>Teleostei</taxon>
        <taxon>Neoteleostei</taxon>
        <taxon>Acanthomorphata</taxon>
        <taxon>Gobiaria</taxon>
        <taxon>Gobiiformes</taxon>
        <taxon>Gobioidei</taxon>
        <taxon>Gobiidae</taxon>
        <taxon>Gobionellinae</taxon>
        <taxon>Mugilogobius</taxon>
    </lineage>
</organism>
<dbReference type="Gene3D" id="1.20.120.980">
    <property type="entry name" value="Serine carboxypeptidase S28, SKS domain"/>
    <property type="match status" value="1"/>
</dbReference>
<keyword evidence="41" id="KW-1185">Reference proteome</keyword>
<keyword evidence="16" id="KW-0378">Hydrolase</keyword>
<accession>A0AAW0MRF9</accession>
<keyword evidence="14" id="KW-0732">Signal</keyword>
<keyword evidence="19" id="KW-0342">GTP-binding</keyword>
<evidence type="ECO:0000256" key="25">
    <source>
        <dbReference type="ARBA" id="ARBA00023288"/>
    </source>
</evidence>
<evidence type="ECO:0000256" key="31">
    <source>
        <dbReference type="ARBA" id="ARBA00059701"/>
    </source>
</evidence>
<evidence type="ECO:0000256" key="3">
    <source>
        <dbReference type="ARBA" id="ARBA00004423"/>
    </source>
</evidence>
<evidence type="ECO:0000256" key="37">
    <source>
        <dbReference type="ARBA" id="ARBA00076608"/>
    </source>
</evidence>
<proteinExistence type="inferred from homology"/>
<dbReference type="GO" id="GO:0043535">
    <property type="term" value="P:regulation of blood vessel endothelial cell migration"/>
    <property type="evidence" value="ECO:0007669"/>
    <property type="project" value="TreeGrafter"/>
</dbReference>
<evidence type="ECO:0000256" key="29">
    <source>
        <dbReference type="ARBA" id="ARBA00047660"/>
    </source>
</evidence>
<evidence type="ECO:0000256" key="10">
    <source>
        <dbReference type="ARBA" id="ARBA00022490"/>
    </source>
</evidence>
<evidence type="ECO:0000256" key="28">
    <source>
        <dbReference type="ARBA" id="ARBA00024188"/>
    </source>
</evidence>
<evidence type="ECO:0000256" key="27">
    <source>
        <dbReference type="ARBA" id="ARBA00023329"/>
    </source>
</evidence>
<reference evidence="41" key="1">
    <citation type="submission" date="2024-04" db="EMBL/GenBank/DDBJ databases">
        <title>Salinicola lusitanus LLJ914,a marine bacterium isolated from the Okinawa Trough.</title>
        <authorList>
            <person name="Li J."/>
        </authorList>
    </citation>
    <scope>NUCLEOTIDE SEQUENCE [LARGE SCALE GENOMIC DNA]</scope>
</reference>
<keyword evidence="25" id="KW-0449">Lipoprotein</keyword>
<evidence type="ECO:0000256" key="16">
    <source>
        <dbReference type="ARBA" id="ARBA00022801"/>
    </source>
</evidence>
<keyword evidence="13" id="KW-0479">Metal-binding</keyword>
<sequence>MSDLPVQLSTTANAEGNQGRVVHHQQCPGKTKKSTWFRCAVELRRRRTGTCPAQQQLCPSDKTTMHTQKVRMSMEDYDYLFKIVLIGNAGVGKTCLVRRFTQGLFPPGQGATIGVDFMIKTVEIKGEKVKLQIWDTAGQERFRSITQSYYRSANALILTYDITCEDSFRCLPEWLREIEQYANNQVVTILVGNKIDLADKREVLRQRAEDFAEAQSMLYLETSAKESDNVEKLFLDLACELIREAKQNKLDNNDTAPMPDQKIDHFGFLEVGTFKQRYLLSDKYWHQPGGPILFYTGNEGDITWFCNNTGFMWEVAKELGAMLIFAEHRYYGESMPFGDASYSDSKHLNYLTSEQALADFAVLIKNIKSTLPGAQRSPVIAIGGSYGGMLSAWFRMKYPNMVVGALAASAPIWQFPGMVPCGAFSKTVTQDFAKSGYNCEVNIRKSWSAINNISSSASGLEWLSEEFSLCDSLKNKNDVVTFKNWLQETWVNLAMVDYPYEANFLQPLPRWPIQAVCKHLTMDSKTSDKLLLKGVSQAAKVYYNYTGGSSCLNISQTATGNLGVLGWFYQACTEMVMPMCTDGVSDMFEPEEWDFQAFSDECKSMFGVRPRADWAEVVYGGKDISAHSNIIFSNGGLDPWSAGGVTHNISESLVSILIPDGAHHLDLRYSNDLDPLTVRAARTLEINIPSTLSSSKSRDTEEDHTLVKEEISLCMPQTPNPTLHSPAAIATAE</sequence>
<keyword evidence="26" id="KW-0636">Prenylation</keyword>
<evidence type="ECO:0000256" key="20">
    <source>
        <dbReference type="ARBA" id="ARBA00023136"/>
    </source>
</evidence>
<keyword evidence="15" id="KW-0547">Nucleotide-binding</keyword>
<evidence type="ECO:0000256" key="14">
    <source>
        <dbReference type="ARBA" id="ARBA00022729"/>
    </source>
</evidence>
<evidence type="ECO:0000256" key="11">
    <source>
        <dbReference type="ARBA" id="ARBA00022645"/>
    </source>
</evidence>
<dbReference type="FunFam" id="1.20.120.980:FF:000002">
    <property type="entry name" value="lysosomal Pro-X carboxypeptidase"/>
    <property type="match status" value="1"/>
</dbReference>
<evidence type="ECO:0000256" key="24">
    <source>
        <dbReference type="ARBA" id="ARBA00023228"/>
    </source>
</evidence>
<evidence type="ECO:0000256" key="35">
    <source>
        <dbReference type="ARBA" id="ARBA00073691"/>
    </source>
</evidence>
<evidence type="ECO:0000256" key="13">
    <source>
        <dbReference type="ARBA" id="ARBA00022723"/>
    </source>
</evidence>
<dbReference type="SMART" id="SM00173">
    <property type="entry name" value="RAS"/>
    <property type="match status" value="1"/>
</dbReference>
<evidence type="ECO:0000256" key="15">
    <source>
        <dbReference type="ARBA" id="ARBA00022741"/>
    </source>
</evidence>
<evidence type="ECO:0000256" key="19">
    <source>
        <dbReference type="ARBA" id="ARBA00023134"/>
    </source>
</evidence>
<comment type="similarity">
    <text evidence="6">Belongs to the peptidase S28 family.</text>
</comment>
<dbReference type="GO" id="GO:0031410">
    <property type="term" value="C:cytoplasmic vesicle"/>
    <property type="evidence" value="ECO:0007669"/>
    <property type="project" value="UniProtKB-KW"/>
</dbReference>
<keyword evidence="17" id="KW-0460">Magnesium</keyword>
<keyword evidence="22" id="KW-1015">Disulfide bond</keyword>
<evidence type="ECO:0000256" key="7">
    <source>
        <dbReference type="ARBA" id="ARBA00011738"/>
    </source>
</evidence>
<dbReference type="GO" id="GO:0003085">
    <property type="term" value="P:negative regulation of systemic arterial blood pressure"/>
    <property type="evidence" value="ECO:0007669"/>
    <property type="project" value="TreeGrafter"/>
</dbReference>
<feature type="region of interest" description="Disordered" evidence="39">
    <location>
        <begin position="1"/>
        <end position="26"/>
    </location>
</feature>
<gene>
    <name evidence="40" type="ORF">WMY93_029169</name>
</gene>
<evidence type="ECO:0000256" key="26">
    <source>
        <dbReference type="ARBA" id="ARBA00023289"/>
    </source>
</evidence>
<dbReference type="InterPro" id="IPR042269">
    <property type="entry name" value="Ser_carbopepase_S28_SKS"/>
</dbReference>
<dbReference type="SMART" id="SM00174">
    <property type="entry name" value="RHO"/>
    <property type="match status" value="1"/>
</dbReference>
<evidence type="ECO:0000256" key="22">
    <source>
        <dbReference type="ARBA" id="ARBA00023157"/>
    </source>
</evidence>
<keyword evidence="10" id="KW-0963">Cytoplasm</keyword>
<dbReference type="Gene3D" id="3.40.50.1820">
    <property type="entry name" value="alpha/beta hydrolase"/>
    <property type="match status" value="1"/>
</dbReference>
<evidence type="ECO:0000256" key="38">
    <source>
        <dbReference type="ARBA" id="ARBA00093384"/>
    </source>
</evidence>
<comment type="cofactor">
    <cofactor evidence="1">
        <name>Mg(2+)</name>
        <dbReference type="ChEBI" id="CHEBI:18420"/>
    </cofactor>
</comment>
<evidence type="ECO:0000256" key="9">
    <source>
        <dbReference type="ARBA" id="ARBA00022481"/>
    </source>
</evidence>
<comment type="catalytic activity">
    <reaction evidence="29">
        <text>GTP + H2O = GDP + phosphate + H(+)</text>
        <dbReference type="Rhea" id="RHEA:19669"/>
        <dbReference type="ChEBI" id="CHEBI:15377"/>
        <dbReference type="ChEBI" id="CHEBI:15378"/>
        <dbReference type="ChEBI" id="CHEBI:37565"/>
        <dbReference type="ChEBI" id="CHEBI:43474"/>
        <dbReference type="ChEBI" id="CHEBI:58189"/>
        <dbReference type="EC" id="3.6.5.2"/>
    </reaction>
    <physiologicalReaction direction="left-to-right" evidence="29">
        <dbReference type="Rhea" id="RHEA:19670"/>
    </physiologicalReaction>
</comment>
<dbReference type="GO" id="GO:0060055">
    <property type="term" value="P:angiogenesis involved in wound healing"/>
    <property type="evidence" value="ECO:0007669"/>
    <property type="project" value="TreeGrafter"/>
</dbReference>
<protein>
    <recommendedName>
        <fullName evidence="35">Lysosomal Pro-X carboxypeptidase</fullName>
        <ecNumber evidence="33">3.4.16.2</ecNumber>
        <ecNumber evidence="8">3.6.5.2</ecNumber>
    </recommendedName>
    <alternativeName>
        <fullName evidence="37">Proline carboxypeptidase</fullName>
    </alternativeName>
    <alternativeName>
        <fullName evidence="36">Prolylcarboxypeptidase</fullName>
    </alternativeName>
    <alternativeName>
        <fullName evidence="34">Ras-related protein Rab-30</fullName>
    </alternativeName>
</protein>
<dbReference type="CDD" id="cd04114">
    <property type="entry name" value="Rab30"/>
    <property type="match status" value="1"/>
</dbReference>
<evidence type="ECO:0000256" key="39">
    <source>
        <dbReference type="SAM" id="MobiDB-lite"/>
    </source>
</evidence>
<dbReference type="Proteomes" id="UP001460270">
    <property type="component" value="Unassembled WGS sequence"/>
</dbReference>
<dbReference type="PRINTS" id="PR00449">
    <property type="entry name" value="RASTRNSFRMNG"/>
</dbReference>
<dbReference type="EC" id="3.6.5.2" evidence="8"/>
<dbReference type="GO" id="GO:0046872">
    <property type="term" value="F:metal ion binding"/>
    <property type="evidence" value="ECO:0007669"/>
    <property type="project" value="UniProtKB-KW"/>
</dbReference>
<dbReference type="SUPFAM" id="SSF52540">
    <property type="entry name" value="P-loop containing nucleoside triphosphate hydrolases"/>
    <property type="match status" value="1"/>
</dbReference>
<dbReference type="GO" id="GO:0032482">
    <property type="term" value="P:Rab protein signal transduction"/>
    <property type="evidence" value="ECO:0007669"/>
    <property type="project" value="InterPro"/>
</dbReference>
<dbReference type="InterPro" id="IPR041820">
    <property type="entry name" value="Rab30"/>
</dbReference>
<evidence type="ECO:0000256" key="32">
    <source>
        <dbReference type="ARBA" id="ARBA00060425"/>
    </source>
</evidence>
<comment type="subunit">
    <text evidence="7">Homodimer.</text>
</comment>
<comment type="function">
    <text evidence="31">Cleaves C-terminal amino acids linked to proline in peptides such as angiotensin II, III and des-Arg9-bradykinin. This cleavage occurs at acidic pH, but enzymatic activity is retained with some substrates at neutral pH.</text>
</comment>
<evidence type="ECO:0000256" key="34">
    <source>
        <dbReference type="ARBA" id="ARBA00067826"/>
    </source>
</evidence>
<dbReference type="GO" id="GO:0006508">
    <property type="term" value="P:proteolysis"/>
    <property type="evidence" value="ECO:0007669"/>
    <property type="project" value="UniProtKB-KW"/>
</dbReference>
<keyword evidence="18" id="KW-0333">Golgi apparatus</keyword>
<evidence type="ECO:0000256" key="18">
    <source>
        <dbReference type="ARBA" id="ARBA00023034"/>
    </source>
</evidence>
<dbReference type="PANTHER" id="PTHR11010:SF38">
    <property type="entry name" value="LYSOSOMAL PRO-X CARBOXYPEPTIDASE"/>
    <property type="match status" value="1"/>
</dbReference>
<keyword evidence="23" id="KW-0325">Glycoprotein</keyword>
<comment type="caution">
    <text evidence="40">The sequence shown here is derived from an EMBL/GenBank/DDBJ whole genome shotgun (WGS) entry which is preliminary data.</text>
</comment>
<evidence type="ECO:0000256" key="30">
    <source>
        <dbReference type="ARBA" id="ARBA00052013"/>
    </source>
</evidence>
<comment type="similarity">
    <text evidence="5">Belongs to the small GTPase superfamily. Rab family.</text>
</comment>